<organism evidence="7 8">
    <name type="scientific">Bacteroides pyogenes F0041</name>
    <dbReference type="NCBI Taxonomy" id="1321819"/>
    <lineage>
        <taxon>Bacteria</taxon>
        <taxon>Pseudomonadati</taxon>
        <taxon>Bacteroidota</taxon>
        <taxon>Bacteroidia</taxon>
        <taxon>Bacteroidales</taxon>
        <taxon>Bacteroidaceae</taxon>
        <taxon>Bacteroides</taxon>
    </lineage>
</organism>
<evidence type="ECO:0000259" key="5">
    <source>
        <dbReference type="Pfam" id="PF04542"/>
    </source>
</evidence>
<dbReference type="SUPFAM" id="SSF88659">
    <property type="entry name" value="Sigma3 and sigma4 domains of RNA polymerase sigma factors"/>
    <property type="match status" value="1"/>
</dbReference>
<evidence type="ECO:0000313" key="7">
    <source>
        <dbReference type="EMBL" id="ERI81080.1"/>
    </source>
</evidence>
<accession>U2C972</accession>
<dbReference type="InterPro" id="IPR039425">
    <property type="entry name" value="RNA_pol_sigma-70-like"/>
</dbReference>
<evidence type="ECO:0000256" key="1">
    <source>
        <dbReference type="ARBA" id="ARBA00010641"/>
    </source>
</evidence>
<dbReference type="Pfam" id="PF08281">
    <property type="entry name" value="Sigma70_r4_2"/>
    <property type="match status" value="1"/>
</dbReference>
<proteinExistence type="inferred from homology"/>
<name>U2C972_9BACE</name>
<dbReference type="SUPFAM" id="SSF88946">
    <property type="entry name" value="Sigma2 domain of RNA polymerase sigma factors"/>
    <property type="match status" value="1"/>
</dbReference>
<evidence type="ECO:0000256" key="3">
    <source>
        <dbReference type="ARBA" id="ARBA00023082"/>
    </source>
</evidence>
<comment type="caution">
    <text evidence="7">The sequence shown here is derived from an EMBL/GenBank/DDBJ whole genome shotgun (WGS) entry which is preliminary data.</text>
</comment>
<dbReference type="HOGENOM" id="CLU_047691_4_1_10"/>
<dbReference type="AlphaFoldDB" id="U2C972"/>
<keyword evidence="3" id="KW-0731">Sigma factor</keyword>
<comment type="similarity">
    <text evidence="1">Belongs to the sigma-70 factor family. ECF subfamily.</text>
</comment>
<dbReference type="Gene3D" id="1.10.10.10">
    <property type="entry name" value="Winged helix-like DNA-binding domain superfamily/Winged helix DNA-binding domain"/>
    <property type="match status" value="1"/>
</dbReference>
<evidence type="ECO:0000259" key="6">
    <source>
        <dbReference type="Pfam" id="PF08281"/>
    </source>
</evidence>
<feature type="domain" description="RNA polymerase sigma-70 region 2" evidence="5">
    <location>
        <begin position="21"/>
        <end position="85"/>
    </location>
</feature>
<dbReference type="NCBIfam" id="TIGR02937">
    <property type="entry name" value="sigma70-ECF"/>
    <property type="match status" value="1"/>
</dbReference>
<gene>
    <name evidence="7" type="ORF">HMPREF1981_03470</name>
</gene>
<dbReference type="PANTHER" id="PTHR43133">
    <property type="entry name" value="RNA POLYMERASE ECF-TYPE SIGMA FACTO"/>
    <property type="match status" value="1"/>
</dbReference>
<dbReference type="InterPro" id="IPR013249">
    <property type="entry name" value="RNA_pol_sigma70_r4_t2"/>
</dbReference>
<keyword evidence="2" id="KW-0805">Transcription regulation</keyword>
<dbReference type="GO" id="GO:0016987">
    <property type="term" value="F:sigma factor activity"/>
    <property type="evidence" value="ECO:0007669"/>
    <property type="project" value="UniProtKB-KW"/>
</dbReference>
<dbReference type="PATRIC" id="fig|1321819.3.peg.3198"/>
<evidence type="ECO:0000313" key="8">
    <source>
        <dbReference type="Proteomes" id="UP000016496"/>
    </source>
</evidence>
<dbReference type="NCBIfam" id="TIGR02985">
    <property type="entry name" value="Sig70_bacteroi1"/>
    <property type="match status" value="1"/>
</dbReference>
<dbReference type="RefSeq" id="WP_021647275.1">
    <property type="nucleotide sequence ID" value="NZ_KE993167.1"/>
</dbReference>
<dbReference type="OrthoDB" id="1098015at2"/>
<dbReference type="Pfam" id="PF04542">
    <property type="entry name" value="Sigma70_r2"/>
    <property type="match status" value="1"/>
</dbReference>
<dbReference type="Gene3D" id="1.10.1740.10">
    <property type="match status" value="1"/>
</dbReference>
<dbReference type="InterPro" id="IPR007627">
    <property type="entry name" value="RNA_pol_sigma70_r2"/>
</dbReference>
<keyword evidence="4" id="KW-0804">Transcription</keyword>
<sequence>MEEKELIKRLKSGDNRAFASLYDIYYPKVYNFTRLYISSSAEVAEVVQEVFVKLWESRHLIVEEKGLDGLLFIITRNFIFNTSRRSFRESMFKLTVMNAMEEVTANDIEEEFAAVDLKRYIDELVALLPERRRQVFRMSREEHLSYREIAERLGITEKAVERNIYFALKFLKKNLPLFILFVSG</sequence>
<feature type="domain" description="RNA polymerase sigma factor 70 region 4 type 2" evidence="6">
    <location>
        <begin position="119"/>
        <end position="171"/>
    </location>
</feature>
<evidence type="ECO:0000256" key="2">
    <source>
        <dbReference type="ARBA" id="ARBA00023015"/>
    </source>
</evidence>
<dbReference type="Proteomes" id="UP000016496">
    <property type="component" value="Unassembled WGS sequence"/>
</dbReference>
<dbReference type="InterPro" id="IPR013324">
    <property type="entry name" value="RNA_pol_sigma_r3/r4-like"/>
</dbReference>
<dbReference type="GO" id="GO:0003677">
    <property type="term" value="F:DNA binding"/>
    <property type="evidence" value="ECO:0007669"/>
    <property type="project" value="InterPro"/>
</dbReference>
<dbReference type="EMBL" id="AWSV01000175">
    <property type="protein sequence ID" value="ERI81080.1"/>
    <property type="molecule type" value="Genomic_DNA"/>
</dbReference>
<dbReference type="GO" id="GO:0006352">
    <property type="term" value="P:DNA-templated transcription initiation"/>
    <property type="evidence" value="ECO:0007669"/>
    <property type="project" value="InterPro"/>
</dbReference>
<dbReference type="CDD" id="cd06171">
    <property type="entry name" value="Sigma70_r4"/>
    <property type="match status" value="1"/>
</dbReference>
<reference evidence="7 8" key="1">
    <citation type="submission" date="2013-08" db="EMBL/GenBank/DDBJ databases">
        <authorList>
            <person name="Weinstock G."/>
            <person name="Sodergren E."/>
            <person name="Wylie T."/>
            <person name="Fulton L."/>
            <person name="Fulton R."/>
            <person name="Fronick C."/>
            <person name="O'Laughlin M."/>
            <person name="Godfrey J."/>
            <person name="Miner T."/>
            <person name="Herter B."/>
            <person name="Appelbaum E."/>
            <person name="Cordes M."/>
            <person name="Lek S."/>
            <person name="Wollam A."/>
            <person name="Pepin K.H."/>
            <person name="Palsikar V.B."/>
            <person name="Mitreva M."/>
            <person name="Wilson R.K."/>
        </authorList>
    </citation>
    <scope>NUCLEOTIDE SEQUENCE [LARGE SCALE GENOMIC DNA]</scope>
    <source>
        <strain evidence="7 8">F0041</strain>
    </source>
</reference>
<dbReference type="InterPro" id="IPR014284">
    <property type="entry name" value="RNA_pol_sigma-70_dom"/>
</dbReference>
<dbReference type="PANTHER" id="PTHR43133:SF46">
    <property type="entry name" value="RNA POLYMERASE SIGMA-70 FACTOR ECF SUBFAMILY"/>
    <property type="match status" value="1"/>
</dbReference>
<protein>
    <submittedName>
        <fullName evidence="7">RNA polymerase sigma-70 factor</fullName>
    </submittedName>
</protein>
<dbReference type="InterPro" id="IPR014327">
    <property type="entry name" value="RNA_pol_sigma70_bacteroid"/>
</dbReference>
<dbReference type="InterPro" id="IPR013325">
    <property type="entry name" value="RNA_pol_sigma_r2"/>
</dbReference>
<dbReference type="InterPro" id="IPR036388">
    <property type="entry name" value="WH-like_DNA-bd_sf"/>
</dbReference>
<evidence type="ECO:0000256" key="4">
    <source>
        <dbReference type="ARBA" id="ARBA00023163"/>
    </source>
</evidence>